<feature type="transmembrane region" description="Helical" evidence="1">
    <location>
        <begin position="90"/>
        <end position="111"/>
    </location>
</feature>
<feature type="transmembrane region" description="Helical" evidence="1">
    <location>
        <begin position="172"/>
        <end position="189"/>
    </location>
</feature>
<feature type="transmembrane region" description="Helical" evidence="1">
    <location>
        <begin position="309"/>
        <end position="329"/>
    </location>
</feature>
<keyword evidence="1" id="KW-0812">Transmembrane</keyword>
<name>A0A4Q7P7V0_9BACT</name>
<dbReference type="RefSeq" id="WP_130275162.1">
    <property type="nucleotide sequence ID" value="NZ_SGXG01000001.1"/>
</dbReference>
<keyword evidence="1" id="KW-1133">Transmembrane helix</keyword>
<dbReference type="GO" id="GO:0016747">
    <property type="term" value="F:acyltransferase activity, transferring groups other than amino-acyl groups"/>
    <property type="evidence" value="ECO:0007669"/>
    <property type="project" value="InterPro"/>
</dbReference>
<evidence type="ECO:0000313" key="4">
    <source>
        <dbReference type="Proteomes" id="UP000292209"/>
    </source>
</evidence>
<dbReference type="PANTHER" id="PTHR36927:SF3">
    <property type="entry name" value="GLUCANS BIOSYNTHESIS PROTEIN C"/>
    <property type="match status" value="1"/>
</dbReference>
<feature type="transmembrane region" description="Helical" evidence="1">
    <location>
        <begin position="335"/>
        <end position="357"/>
    </location>
</feature>
<sequence>MELNKNRLFFLDWLRVISIFLVFLHHVAMPFNGQSWLADYQGKSESLYSFTVFFEQWRLNLLFLISGAGTYLAFSKRTALQYFGERTQRLLIPLYFGIFFIVPPQTYYQFYNNYDSFWDLYPNVFFDRQLLHLWFLKMLYAFSVVIIPLILYLKSEKVKLFKTSLSRLLENAWAIFTLGLIFVLIGVIAKKNFPENPDAFLTNYGTSVPFFLYFLTGIILSSNPKSWEKLFELRKTFLFFGLIGIVLFYYFFFVKEHLVHSGRLTEDSAKLIWDSIRGFMGWSVILTVISFGVKYLNKTNKWLRPLNEGIYPFYILHQTIIIIIAFYVIQLNLIWQFKILIVLFSSLFLSIGVYRFLIYPIKPLWYFFGLKPNKKAQTKNSLKEVV</sequence>
<gene>
    <name evidence="3" type="ORF">BC751_1727</name>
</gene>
<dbReference type="InterPro" id="IPR050623">
    <property type="entry name" value="Glucan_succinyl_AcylTrfase"/>
</dbReference>
<feature type="transmembrane region" description="Helical" evidence="1">
    <location>
        <begin position="233"/>
        <end position="252"/>
    </location>
</feature>
<dbReference type="InterPro" id="IPR002656">
    <property type="entry name" value="Acyl_transf_3_dom"/>
</dbReference>
<evidence type="ECO:0000259" key="2">
    <source>
        <dbReference type="Pfam" id="PF01757"/>
    </source>
</evidence>
<reference evidence="3 4" key="1">
    <citation type="submission" date="2019-02" db="EMBL/GenBank/DDBJ databases">
        <title>Genomic Encyclopedia of Archaeal and Bacterial Type Strains, Phase II (KMG-II): from individual species to whole genera.</title>
        <authorList>
            <person name="Goeker M."/>
        </authorList>
    </citation>
    <scope>NUCLEOTIDE SEQUENCE [LARGE SCALE GENOMIC DNA]</scope>
    <source>
        <strain evidence="3 4">DSM 21411</strain>
    </source>
</reference>
<dbReference type="Pfam" id="PF01757">
    <property type="entry name" value="Acyl_transf_3"/>
    <property type="match status" value="1"/>
</dbReference>
<evidence type="ECO:0000256" key="1">
    <source>
        <dbReference type="SAM" id="Phobius"/>
    </source>
</evidence>
<feature type="transmembrane region" description="Helical" evidence="1">
    <location>
        <begin position="12"/>
        <end position="31"/>
    </location>
</feature>
<proteinExistence type="predicted"/>
<organism evidence="3 4">
    <name type="scientific">Cecembia calidifontis</name>
    <dbReference type="NCBI Taxonomy" id="1187080"/>
    <lineage>
        <taxon>Bacteria</taxon>
        <taxon>Pseudomonadati</taxon>
        <taxon>Bacteroidota</taxon>
        <taxon>Cytophagia</taxon>
        <taxon>Cytophagales</taxon>
        <taxon>Cyclobacteriaceae</taxon>
        <taxon>Cecembia</taxon>
    </lineage>
</organism>
<dbReference type="EMBL" id="SGXG01000001">
    <property type="protein sequence ID" value="RZS96164.1"/>
    <property type="molecule type" value="Genomic_DNA"/>
</dbReference>
<comment type="caution">
    <text evidence="3">The sequence shown here is derived from an EMBL/GenBank/DDBJ whole genome shotgun (WGS) entry which is preliminary data.</text>
</comment>
<evidence type="ECO:0000313" key="3">
    <source>
        <dbReference type="EMBL" id="RZS96164.1"/>
    </source>
</evidence>
<dbReference type="OrthoDB" id="9809782at2"/>
<dbReference type="Proteomes" id="UP000292209">
    <property type="component" value="Unassembled WGS sequence"/>
</dbReference>
<feature type="transmembrane region" description="Helical" evidence="1">
    <location>
        <begin position="201"/>
        <end position="221"/>
    </location>
</feature>
<feature type="transmembrane region" description="Helical" evidence="1">
    <location>
        <begin position="279"/>
        <end position="297"/>
    </location>
</feature>
<keyword evidence="3" id="KW-0808">Transferase</keyword>
<feature type="transmembrane region" description="Helical" evidence="1">
    <location>
        <begin position="131"/>
        <end position="152"/>
    </location>
</feature>
<dbReference type="PANTHER" id="PTHR36927">
    <property type="entry name" value="BLR4337 PROTEIN"/>
    <property type="match status" value="1"/>
</dbReference>
<keyword evidence="3" id="KW-0012">Acyltransferase</keyword>
<keyword evidence="4" id="KW-1185">Reference proteome</keyword>
<accession>A0A4Q7P7V0</accession>
<feature type="transmembrane region" description="Helical" evidence="1">
    <location>
        <begin position="57"/>
        <end position="74"/>
    </location>
</feature>
<keyword evidence="1" id="KW-0472">Membrane</keyword>
<protein>
    <submittedName>
        <fullName evidence="3">Surface polysaccharide O-acyltransferase-like enzyme</fullName>
    </submittedName>
</protein>
<feature type="domain" description="Acyltransferase 3" evidence="2">
    <location>
        <begin position="10"/>
        <end position="354"/>
    </location>
</feature>
<dbReference type="AlphaFoldDB" id="A0A4Q7P7V0"/>